<sequence>DHDQSISMKFVKDWKDCKVEYGGQKILINEELIAKATGLGMDGYRFFNKRIDRPAEERKFVEGNEKL</sequence>
<feature type="non-terminal residue" evidence="1">
    <location>
        <position position="1"/>
    </location>
</feature>
<organism evidence="1 2">
    <name type="scientific">Taxus chinensis</name>
    <name type="common">Chinese yew</name>
    <name type="synonym">Taxus wallichiana var. chinensis</name>
    <dbReference type="NCBI Taxonomy" id="29808"/>
    <lineage>
        <taxon>Eukaryota</taxon>
        <taxon>Viridiplantae</taxon>
        <taxon>Streptophyta</taxon>
        <taxon>Embryophyta</taxon>
        <taxon>Tracheophyta</taxon>
        <taxon>Spermatophyta</taxon>
        <taxon>Pinopsida</taxon>
        <taxon>Pinidae</taxon>
        <taxon>Conifers II</taxon>
        <taxon>Cupressales</taxon>
        <taxon>Taxaceae</taxon>
        <taxon>Taxus</taxon>
    </lineage>
</organism>
<protein>
    <submittedName>
        <fullName evidence="1">Uncharacterized protein</fullName>
    </submittedName>
</protein>
<feature type="non-terminal residue" evidence="1">
    <location>
        <position position="67"/>
    </location>
</feature>
<proteinExistence type="predicted"/>
<accession>A0AA38FCR0</accession>
<gene>
    <name evidence="1" type="ORF">KI387_029425</name>
</gene>
<dbReference type="EMBL" id="JAHRHJ020000010">
    <property type="protein sequence ID" value="KAH9297743.1"/>
    <property type="molecule type" value="Genomic_DNA"/>
</dbReference>
<evidence type="ECO:0000313" key="2">
    <source>
        <dbReference type="Proteomes" id="UP000824469"/>
    </source>
</evidence>
<comment type="caution">
    <text evidence="1">The sequence shown here is derived from an EMBL/GenBank/DDBJ whole genome shotgun (WGS) entry which is preliminary data.</text>
</comment>
<keyword evidence="2" id="KW-1185">Reference proteome</keyword>
<dbReference type="Proteomes" id="UP000824469">
    <property type="component" value="Unassembled WGS sequence"/>
</dbReference>
<name>A0AA38FCR0_TAXCH</name>
<evidence type="ECO:0000313" key="1">
    <source>
        <dbReference type="EMBL" id="KAH9297743.1"/>
    </source>
</evidence>
<dbReference type="AlphaFoldDB" id="A0AA38FCR0"/>
<reference evidence="1 2" key="1">
    <citation type="journal article" date="2021" name="Nat. Plants">
        <title>The Taxus genome provides insights into paclitaxel biosynthesis.</title>
        <authorList>
            <person name="Xiong X."/>
            <person name="Gou J."/>
            <person name="Liao Q."/>
            <person name="Li Y."/>
            <person name="Zhou Q."/>
            <person name="Bi G."/>
            <person name="Li C."/>
            <person name="Du R."/>
            <person name="Wang X."/>
            <person name="Sun T."/>
            <person name="Guo L."/>
            <person name="Liang H."/>
            <person name="Lu P."/>
            <person name="Wu Y."/>
            <person name="Zhang Z."/>
            <person name="Ro D.K."/>
            <person name="Shang Y."/>
            <person name="Huang S."/>
            <person name="Yan J."/>
        </authorList>
    </citation>
    <scope>NUCLEOTIDE SEQUENCE [LARGE SCALE GENOMIC DNA]</scope>
    <source>
        <strain evidence="1">Ta-2019</strain>
    </source>
</reference>